<keyword evidence="4" id="KW-0238">DNA-binding</keyword>
<evidence type="ECO:0000256" key="5">
    <source>
        <dbReference type="ARBA" id="ARBA00023159"/>
    </source>
</evidence>
<keyword evidence="11" id="KW-1185">Reference proteome</keyword>
<feature type="domain" description="HTH myb-type" evidence="9">
    <location>
        <begin position="62"/>
        <end position="112"/>
    </location>
</feature>
<keyword evidence="3" id="KW-0805">Transcription regulation</keyword>
<keyword evidence="7" id="KW-0539">Nucleus</keyword>
<dbReference type="AlphaFoldDB" id="R0I0F5"/>
<evidence type="ECO:0000259" key="8">
    <source>
        <dbReference type="PROSITE" id="PS50090"/>
    </source>
</evidence>
<keyword evidence="6" id="KW-0804">Transcription</keyword>
<evidence type="ECO:0000256" key="3">
    <source>
        <dbReference type="ARBA" id="ARBA00023015"/>
    </source>
</evidence>
<sequence>MEGSSEGLRKAAWTAVEDSLLRQCIDKYGEGKWHKVPLRAGLNRSCKSCRERWLNYLNPNIKRGEFGSDEVDLLLRLHKLLRNRWSLIAGRLPGRTANDVKNYWKTHLGKKQEPRFTSKTRKRDVACSAASQAQELSVTKHQTQSYNGRSQLNGQTEVGLFQVSNNDEEQSQLLNSQIDGESMWWKSLLEQNQEAYTDGPVAITDDEADITSMESMSSLFDVQKLWILFNEGD</sequence>
<evidence type="ECO:0000256" key="4">
    <source>
        <dbReference type="ARBA" id="ARBA00023125"/>
    </source>
</evidence>
<dbReference type="FunFam" id="1.10.10.60:FF:000218">
    <property type="entry name" value="Myb transcription factor"/>
    <property type="match status" value="1"/>
</dbReference>
<dbReference type="InterPro" id="IPR009057">
    <property type="entry name" value="Homeodomain-like_sf"/>
</dbReference>
<comment type="subcellular location">
    <subcellularLocation>
        <location evidence="1">Nucleus</location>
    </subcellularLocation>
</comment>
<evidence type="ECO:0000259" key="9">
    <source>
        <dbReference type="PROSITE" id="PS51294"/>
    </source>
</evidence>
<feature type="domain" description="Myb-like" evidence="8">
    <location>
        <begin position="58"/>
        <end position="108"/>
    </location>
</feature>
<dbReference type="InterPro" id="IPR017930">
    <property type="entry name" value="Myb_dom"/>
</dbReference>
<evidence type="ECO:0000256" key="1">
    <source>
        <dbReference type="ARBA" id="ARBA00004123"/>
    </source>
</evidence>
<dbReference type="Gene3D" id="1.10.10.60">
    <property type="entry name" value="Homeodomain-like"/>
    <property type="match status" value="2"/>
</dbReference>
<dbReference type="InterPro" id="IPR015495">
    <property type="entry name" value="Myb_TF_plants"/>
</dbReference>
<dbReference type="SMART" id="SM00717">
    <property type="entry name" value="SANT"/>
    <property type="match status" value="2"/>
</dbReference>
<accession>R0I0F5</accession>
<dbReference type="EMBL" id="KB870806">
    <property type="protein sequence ID" value="EOA35664.1"/>
    <property type="molecule type" value="Genomic_DNA"/>
</dbReference>
<dbReference type="eggNOG" id="KOG0048">
    <property type="taxonomic scope" value="Eukaryota"/>
</dbReference>
<reference evidence="11" key="1">
    <citation type="journal article" date="2013" name="Nat. Genet.">
        <title>The Capsella rubella genome and the genomic consequences of rapid mating system evolution.</title>
        <authorList>
            <person name="Slotte T."/>
            <person name="Hazzouri K.M."/>
            <person name="Agren J.A."/>
            <person name="Koenig D."/>
            <person name="Maumus F."/>
            <person name="Guo Y.L."/>
            <person name="Steige K."/>
            <person name="Platts A.E."/>
            <person name="Escobar J.S."/>
            <person name="Newman L.K."/>
            <person name="Wang W."/>
            <person name="Mandakova T."/>
            <person name="Vello E."/>
            <person name="Smith L.M."/>
            <person name="Henz S.R."/>
            <person name="Steffen J."/>
            <person name="Takuno S."/>
            <person name="Brandvain Y."/>
            <person name="Coop G."/>
            <person name="Andolfatto P."/>
            <person name="Hu T.T."/>
            <person name="Blanchette M."/>
            <person name="Clark R.M."/>
            <person name="Quesneville H."/>
            <person name="Nordborg M."/>
            <person name="Gaut B.S."/>
            <person name="Lysak M.A."/>
            <person name="Jenkins J."/>
            <person name="Grimwood J."/>
            <person name="Chapman J."/>
            <person name="Prochnik S."/>
            <person name="Shu S."/>
            <person name="Rokhsar D."/>
            <person name="Schmutz J."/>
            <person name="Weigel D."/>
            <person name="Wright S.I."/>
        </authorList>
    </citation>
    <scope>NUCLEOTIDE SEQUENCE [LARGE SCALE GENOMIC DNA]</scope>
    <source>
        <strain evidence="11">cv. Monte Gargano</strain>
    </source>
</reference>
<dbReference type="PANTHER" id="PTHR47999:SF24">
    <property type="entry name" value="TRANSCRIPTION FACTOR MYB90"/>
    <property type="match status" value="1"/>
</dbReference>
<dbReference type="Pfam" id="PF00249">
    <property type="entry name" value="Myb_DNA-binding"/>
    <property type="match status" value="2"/>
</dbReference>
<dbReference type="PROSITE" id="PS51294">
    <property type="entry name" value="HTH_MYB"/>
    <property type="match status" value="2"/>
</dbReference>
<proteinExistence type="predicted"/>
<evidence type="ECO:0000256" key="7">
    <source>
        <dbReference type="ARBA" id="ARBA00023242"/>
    </source>
</evidence>
<dbReference type="GO" id="GO:0003677">
    <property type="term" value="F:DNA binding"/>
    <property type="evidence" value="ECO:0007669"/>
    <property type="project" value="UniProtKB-KW"/>
</dbReference>
<dbReference type="PROSITE" id="PS50090">
    <property type="entry name" value="MYB_LIKE"/>
    <property type="match status" value="2"/>
</dbReference>
<organism evidence="10 11">
    <name type="scientific">Capsella rubella</name>
    <dbReference type="NCBI Taxonomy" id="81985"/>
    <lineage>
        <taxon>Eukaryota</taxon>
        <taxon>Viridiplantae</taxon>
        <taxon>Streptophyta</taxon>
        <taxon>Embryophyta</taxon>
        <taxon>Tracheophyta</taxon>
        <taxon>Spermatophyta</taxon>
        <taxon>Magnoliopsida</taxon>
        <taxon>eudicotyledons</taxon>
        <taxon>Gunneridae</taxon>
        <taxon>Pentapetalae</taxon>
        <taxon>rosids</taxon>
        <taxon>malvids</taxon>
        <taxon>Brassicales</taxon>
        <taxon>Brassicaceae</taxon>
        <taxon>Camelineae</taxon>
        <taxon>Capsella</taxon>
    </lineage>
</organism>
<dbReference type="InterPro" id="IPR001005">
    <property type="entry name" value="SANT/Myb"/>
</dbReference>
<dbReference type="PANTHER" id="PTHR47999">
    <property type="entry name" value="TRANSCRIPTION FACTOR MYB8-RELATED-RELATED"/>
    <property type="match status" value="1"/>
</dbReference>
<name>R0I0F5_9BRAS</name>
<feature type="domain" description="Myb-like" evidence="8">
    <location>
        <begin position="5"/>
        <end position="57"/>
    </location>
</feature>
<dbReference type="KEGG" id="crb:17894103"/>
<evidence type="ECO:0000256" key="2">
    <source>
        <dbReference type="ARBA" id="ARBA00022737"/>
    </source>
</evidence>
<dbReference type="GO" id="GO:0005634">
    <property type="term" value="C:nucleus"/>
    <property type="evidence" value="ECO:0007669"/>
    <property type="project" value="UniProtKB-SubCell"/>
</dbReference>
<evidence type="ECO:0000313" key="11">
    <source>
        <dbReference type="Proteomes" id="UP000029121"/>
    </source>
</evidence>
<protein>
    <submittedName>
        <fullName evidence="10">Uncharacterized protein</fullName>
    </submittedName>
</protein>
<keyword evidence="5" id="KW-0010">Activator</keyword>
<evidence type="ECO:0000313" key="10">
    <source>
        <dbReference type="EMBL" id="EOA35664.1"/>
    </source>
</evidence>
<dbReference type="GO" id="GO:0080090">
    <property type="term" value="P:regulation of primary metabolic process"/>
    <property type="evidence" value="ECO:0007669"/>
    <property type="project" value="UniProtKB-ARBA"/>
</dbReference>
<feature type="domain" description="HTH myb-type" evidence="9">
    <location>
        <begin position="5"/>
        <end position="61"/>
    </location>
</feature>
<evidence type="ECO:0000256" key="6">
    <source>
        <dbReference type="ARBA" id="ARBA00023163"/>
    </source>
</evidence>
<dbReference type="Proteomes" id="UP000029121">
    <property type="component" value="Unassembled WGS sequence"/>
</dbReference>
<dbReference type="OrthoDB" id="2143914at2759"/>
<gene>
    <name evidence="10" type="ORF">CARUB_v10020888mg</name>
</gene>
<keyword evidence="2" id="KW-0677">Repeat</keyword>
<dbReference type="SUPFAM" id="SSF46689">
    <property type="entry name" value="Homeodomain-like"/>
    <property type="match status" value="1"/>
</dbReference>
<dbReference type="CDD" id="cd00167">
    <property type="entry name" value="SANT"/>
    <property type="match status" value="1"/>
</dbReference>